<reference evidence="3 4" key="2">
    <citation type="submission" date="2018-10" db="EMBL/GenBank/DDBJ databases">
        <authorList>
            <consortium name="Pathogen Informatics"/>
        </authorList>
    </citation>
    <scope>NUCLEOTIDE SEQUENCE [LARGE SCALE GENOMIC DNA]</scope>
</reference>
<protein>
    <submittedName>
        <fullName evidence="5">Ribos_L4_asso_C domain-containing protein</fullName>
    </submittedName>
</protein>
<feature type="domain" description="Large ribosomal subunit protein uL4 C-terminal" evidence="2">
    <location>
        <begin position="6"/>
        <end position="41"/>
    </location>
</feature>
<dbReference type="AlphaFoldDB" id="A0A0R3UNC5"/>
<dbReference type="Proteomes" id="UP000267029">
    <property type="component" value="Unassembled WGS sequence"/>
</dbReference>
<evidence type="ECO:0000313" key="5">
    <source>
        <dbReference type="WBParaSite" id="MCOS_0000929301-mRNA-1"/>
    </source>
</evidence>
<dbReference type="WBParaSite" id="MCOS_0000929301-mRNA-1">
    <property type="protein sequence ID" value="MCOS_0000929301-mRNA-1"/>
    <property type="gene ID" value="MCOS_0000929301"/>
</dbReference>
<sequence length="68" mass="7701">MGCLRKRRSVKKNPLKNMQVLIKLNPNARAERNARVTQNNSTVRRKHKKSKLSAKAKEASKTSDDAKA</sequence>
<feature type="compositionally biased region" description="Basic residues" evidence="1">
    <location>
        <begin position="43"/>
        <end position="54"/>
    </location>
</feature>
<organism evidence="5">
    <name type="scientific">Mesocestoides corti</name>
    <name type="common">Flatworm</name>
    <dbReference type="NCBI Taxonomy" id="53468"/>
    <lineage>
        <taxon>Eukaryota</taxon>
        <taxon>Metazoa</taxon>
        <taxon>Spiralia</taxon>
        <taxon>Lophotrochozoa</taxon>
        <taxon>Platyhelminthes</taxon>
        <taxon>Cestoda</taxon>
        <taxon>Eucestoda</taxon>
        <taxon>Cyclophyllidea</taxon>
        <taxon>Mesocestoididae</taxon>
        <taxon>Mesocestoides</taxon>
    </lineage>
</organism>
<accession>A0A0R3UNC5</accession>
<evidence type="ECO:0000256" key="1">
    <source>
        <dbReference type="SAM" id="MobiDB-lite"/>
    </source>
</evidence>
<keyword evidence="4" id="KW-1185">Reference proteome</keyword>
<reference evidence="5" key="1">
    <citation type="submission" date="2017-02" db="UniProtKB">
        <authorList>
            <consortium name="WormBaseParasite"/>
        </authorList>
    </citation>
    <scope>IDENTIFICATION</scope>
</reference>
<dbReference type="Pfam" id="PF14374">
    <property type="entry name" value="Ribos_L4_asso_C"/>
    <property type="match status" value="1"/>
</dbReference>
<dbReference type="EMBL" id="UXSR01005684">
    <property type="protein sequence ID" value="VDD83291.1"/>
    <property type="molecule type" value="Genomic_DNA"/>
</dbReference>
<feature type="compositionally biased region" description="Basic and acidic residues" evidence="1">
    <location>
        <begin position="55"/>
        <end position="68"/>
    </location>
</feature>
<dbReference type="STRING" id="53468.A0A0R3UNC5"/>
<evidence type="ECO:0000313" key="3">
    <source>
        <dbReference type="EMBL" id="VDD83291.1"/>
    </source>
</evidence>
<name>A0A0R3UNC5_MESCO</name>
<feature type="region of interest" description="Disordered" evidence="1">
    <location>
        <begin position="1"/>
        <end position="68"/>
    </location>
</feature>
<feature type="compositionally biased region" description="Basic residues" evidence="1">
    <location>
        <begin position="1"/>
        <end position="14"/>
    </location>
</feature>
<evidence type="ECO:0000313" key="4">
    <source>
        <dbReference type="Proteomes" id="UP000267029"/>
    </source>
</evidence>
<dbReference type="OrthoDB" id="10259785at2759"/>
<dbReference type="InterPro" id="IPR025755">
    <property type="entry name" value="Ribos_uL4_C_dom"/>
</dbReference>
<gene>
    <name evidence="3" type="ORF">MCOS_LOCUS9294</name>
</gene>
<evidence type="ECO:0000259" key="2">
    <source>
        <dbReference type="Pfam" id="PF14374"/>
    </source>
</evidence>
<proteinExistence type="predicted"/>